<feature type="transmembrane region" description="Helical" evidence="6">
    <location>
        <begin position="349"/>
        <end position="371"/>
    </location>
</feature>
<comment type="caution">
    <text evidence="7">The sequence shown here is derived from an EMBL/GenBank/DDBJ whole genome shotgun (WGS) entry which is preliminary data.</text>
</comment>
<comment type="similarity">
    <text evidence="2">Belongs to the PucC family.</text>
</comment>
<dbReference type="PIRSF" id="PIRSF016565">
    <property type="entry name" value="PucC"/>
    <property type="match status" value="1"/>
</dbReference>
<dbReference type="Proteomes" id="UP000027647">
    <property type="component" value="Unassembled WGS sequence"/>
</dbReference>
<dbReference type="Gene3D" id="1.20.1250.20">
    <property type="entry name" value="MFS general substrate transporter like domains"/>
    <property type="match status" value="1"/>
</dbReference>
<keyword evidence="4 6" id="KW-1133">Transmembrane helix</keyword>
<dbReference type="EMBL" id="JMIW01000003">
    <property type="protein sequence ID" value="KEO90150.1"/>
    <property type="molecule type" value="Genomic_DNA"/>
</dbReference>
<organism evidence="7 8">
    <name type="scientific">Erythrobacter longus</name>
    <dbReference type="NCBI Taxonomy" id="1044"/>
    <lineage>
        <taxon>Bacteria</taxon>
        <taxon>Pseudomonadati</taxon>
        <taxon>Pseudomonadota</taxon>
        <taxon>Alphaproteobacteria</taxon>
        <taxon>Sphingomonadales</taxon>
        <taxon>Erythrobacteraceae</taxon>
        <taxon>Erythrobacter/Porphyrobacter group</taxon>
        <taxon>Erythrobacter</taxon>
    </lineage>
</organism>
<evidence type="ECO:0000256" key="5">
    <source>
        <dbReference type="ARBA" id="ARBA00023136"/>
    </source>
</evidence>
<accession>A0A074MBP1</accession>
<feature type="transmembrane region" description="Helical" evidence="6">
    <location>
        <begin position="133"/>
        <end position="153"/>
    </location>
</feature>
<feature type="transmembrane region" description="Helical" evidence="6">
    <location>
        <begin position="174"/>
        <end position="198"/>
    </location>
</feature>
<dbReference type="STRING" id="1044.EH31_08640"/>
<feature type="transmembrane region" description="Helical" evidence="6">
    <location>
        <begin position="34"/>
        <end position="55"/>
    </location>
</feature>
<keyword evidence="5 6" id="KW-0472">Membrane</keyword>
<keyword evidence="8" id="KW-1185">Reference proteome</keyword>
<dbReference type="RefSeq" id="WP_034959621.1">
    <property type="nucleotide sequence ID" value="NZ_JMIW01000003.1"/>
</dbReference>
<sequence>MSQPPRPSYQFARMMADLMPFADAASKELPLSRLLRLSLFQVSVGMAMVLLSGTLNRVMVVELGTPTWLIATLIAVPMLVAPFRALIGHKSDRHVSALGWRRVPYIWFGTMMQFGGLAIMPFALLLLELEGRFEIGLVAAAIAFLLTGLGFHVTQTAGLALATDLAPEEKRPRAVALLYVMLLVGMMLSAFVIGGLLIDFSPTRLVQVIQGAAVFTMVLNLVALWKQEARAPERTKADSDAPSFSELWNAFVRDGRNARLLIAIGIGAAGFAMQDALLEPFGGEILGLSVGATTGLTGAWALGALIGFIYSGRKMSLGADPLRLAGLGLVIGVNAFLLVLFAGPFGSAVMLYAGAGLIGLGLGLFSVGTLIEAMALAKSETAGLALGAWGAVQATCAGGGIAIGGALRDLIAWVAAADASATIATRASGYTSVYILEILLLIAGLAAIGPLVGHSRISSIQSRNSADQPFGLREFPT</sequence>
<feature type="transmembrane region" description="Helical" evidence="6">
    <location>
        <begin position="285"/>
        <end position="310"/>
    </location>
</feature>
<evidence type="ECO:0000256" key="1">
    <source>
        <dbReference type="ARBA" id="ARBA00004141"/>
    </source>
</evidence>
<feature type="transmembrane region" description="Helical" evidence="6">
    <location>
        <begin position="67"/>
        <end position="86"/>
    </location>
</feature>
<dbReference type="InterPro" id="IPR036259">
    <property type="entry name" value="MFS_trans_sf"/>
</dbReference>
<evidence type="ECO:0000313" key="8">
    <source>
        <dbReference type="Proteomes" id="UP000027647"/>
    </source>
</evidence>
<dbReference type="CDD" id="cd06176">
    <property type="entry name" value="MFS_BCD_PucC-like"/>
    <property type="match status" value="1"/>
</dbReference>
<evidence type="ECO:0000256" key="4">
    <source>
        <dbReference type="ARBA" id="ARBA00022989"/>
    </source>
</evidence>
<evidence type="ECO:0000256" key="3">
    <source>
        <dbReference type="ARBA" id="ARBA00022692"/>
    </source>
</evidence>
<proteinExistence type="inferred from homology"/>
<evidence type="ECO:0000313" key="7">
    <source>
        <dbReference type="EMBL" id="KEO90150.1"/>
    </source>
</evidence>
<dbReference type="GO" id="GO:0016020">
    <property type="term" value="C:membrane"/>
    <property type="evidence" value="ECO:0007669"/>
    <property type="project" value="UniProtKB-SubCell"/>
</dbReference>
<evidence type="ECO:0000256" key="2">
    <source>
        <dbReference type="ARBA" id="ARBA00008412"/>
    </source>
</evidence>
<gene>
    <name evidence="7" type="ORF">EH31_08640</name>
</gene>
<feature type="transmembrane region" description="Helical" evidence="6">
    <location>
        <begin position="257"/>
        <end position="273"/>
    </location>
</feature>
<keyword evidence="3 6" id="KW-0812">Transmembrane</keyword>
<dbReference type="Pfam" id="PF03209">
    <property type="entry name" value="PUCC"/>
    <property type="match status" value="1"/>
</dbReference>
<feature type="transmembrane region" description="Helical" evidence="6">
    <location>
        <begin position="204"/>
        <end position="225"/>
    </location>
</feature>
<name>A0A074MBP1_ERYLO</name>
<dbReference type="PANTHER" id="PTHR23538">
    <property type="entry name" value="44.5 KD BACTERIOCHLOROPHYLL SYNTHASE SUBUNIT"/>
    <property type="match status" value="1"/>
</dbReference>
<dbReference type="eggNOG" id="COG2814">
    <property type="taxonomic scope" value="Bacteria"/>
</dbReference>
<feature type="transmembrane region" description="Helical" evidence="6">
    <location>
        <begin position="106"/>
        <end position="127"/>
    </location>
</feature>
<feature type="transmembrane region" description="Helical" evidence="6">
    <location>
        <begin position="322"/>
        <end position="343"/>
    </location>
</feature>
<feature type="transmembrane region" description="Helical" evidence="6">
    <location>
        <begin position="427"/>
        <end position="453"/>
    </location>
</feature>
<dbReference type="InterPro" id="IPR004896">
    <property type="entry name" value="PucC-rel"/>
</dbReference>
<dbReference type="AlphaFoldDB" id="A0A074MBP1"/>
<dbReference type="SUPFAM" id="SSF103473">
    <property type="entry name" value="MFS general substrate transporter"/>
    <property type="match status" value="1"/>
</dbReference>
<protein>
    <submittedName>
        <fullName evidence="7">Protein pucC</fullName>
    </submittedName>
</protein>
<comment type="subcellular location">
    <subcellularLocation>
        <location evidence="1">Membrane</location>
        <topology evidence="1">Multi-pass membrane protein</topology>
    </subcellularLocation>
</comment>
<evidence type="ECO:0000256" key="6">
    <source>
        <dbReference type="SAM" id="Phobius"/>
    </source>
</evidence>
<reference evidence="7 8" key="1">
    <citation type="submission" date="2014-04" db="EMBL/GenBank/DDBJ databases">
        <title>A comprehensive comparison of genomes of Erythrobacter spp. strains.</title>
        <authorList>
            <person name="Zheng Q."/>
        </authorList>
    </citation>
    <scope>NUCLEOTIDE SEQUENCE [LARGE SCALE GENOMIC DNA]</scope>
    <source>
        <strain evidence="7 8">DSM 6997</strain>
    </source>
</reference>
<feature type="transmembrane region" description="Helical" evidence="6">
    <location>
        <begin position="383"/>
        <end position="407"/>
    </location>
</feature>
<dbReference type="PANTHER" id="PTHR23538:SF1">
    <property type="entry name" value="44.5 KD BACTERIOCHLOROPHYLL SYNTHASE SUBUNIT"/>
    <property type="match status" value="1"/>
</dbReference>
<dbReference type="InterPro" id="IPR026036">
    <property type="entry name" value="PucC"/>
</dbReference>